<gene>
    <name evidence="2" type="ORF">ACHFJ0_04965</name>
</gene>
<organism evidence="2 3">
    <name type="scientific">Paracoccus broussonetiae subsp. drimophilus</name>
    <dbReference type="NCBI Taxonomy" id="3373869"/>
    <lineage>
        <taxon>Bacteria</taxon>
        <taxon>Pseudomonadati</taxon>
        <taxon>Pseudomonadota</taxon>
        <taxon>Alphaproteobacteria</taxon>
        <taxon>Rhodobacterales</taxon>
        <taxon>Paracoccaceae</taxon>
        <taxon>Paracoccus</taxon>
        <taxon>Paracoccus broussonetiae</taxon>
    </lineage>
</organism>
<dbReference type="RefSeq" id="WP_395132439.1">
    <property type="nucleotide sequence ID" value="NZ_JBIMPR010000003.1"/>
</dbReference>
<evidence type="ECO:0000313" key="2">
    <source>
        <dbReference type="EMBL" id="MFH5773581.1"/>
    </source>
</evidence>
<sequence>MADDKKPIDWASIRSDWEKSDWSIRRIAEWYQVSDRAIRKRAKSESWPDRAQTAPESVLTESSPVLMAGVDATDPEQIVGRGHNLIFRLLDELDASTTHIGELEELIEAHEEDPRRKAAMMKAVSLGGRANVVKALATAFKTWNEAKAPEGKKAQQQAKAEEVAAGRFAPRARPKLAVSND</sequence>
<evidence type="ECO:0000256" key="1">
    <source>
        <dbReference type="SAM" id="MobiDB-lite"/>
    </source>
</evidence>
<evidence type="ECO:0008006" key="4">
    <source>
        <dbReference type="Google" id="ProtNLM"/>
    </source>
</evidence>
<accession>A0ABW7LHC9</accession>
<reference evidence="2 3" key="1">
    <citation type="submission" date="2024-10" db="EMBL/GenBank/DDBJ databases">
        <title>Paracoccus drimophilus sp. nov., a novel bacterium from corn roots in Hunan.</title>
        <authorList>
            <person name="Li X."/>
        </authorList>
    </citation>
    <scope>NUCLEOTIDE SEQUENCE [LARGE SCALE GENOMIC DNA]</scope>
    <source>
        <strain evidence="2 3">NGMCC 1.201697</strain>
    </source>
</reference>
<evidence type="ECO:0000313" key="3">
    <source>
        <dbReference type="Proteomes" id="UP001609376"/>
    </source>
</evidence>
<feature type="region of interest" description="Disordered" evidence="1">
    <location>
        <begin position="39"/>
        <end position="59"/>
    </location>
</feature>
<keyword evidence="3" id="KW-1185">Reference proteome</keyword>
<dbReference type="EMBL" id="JBIMPR010000003">
    <property type="protein sequence ID" value="MFH5773581.1"/>
    <property type="molecule type" value="Genomic_DNA"/>
</dbReference>
<protein>
    <recommendedName>
        <fullName evidence="4">Terminase small subunit</fullName>
    </recommendedName>
</protein>
<dbReference type="Proteomes" id="UP001609376">
    <property type="component" value="Unassembled WGS sequence"/>
</dbReference>
<proteinExistence type="predicted"/>
<comment type="caution">
    <text evidence="2">The sequence shown here is derived from an EMBL/GenBank/DDBJ whole genome shotgun (WGS) entry which is preliminary data.</text>
</comment>
<name>A0ABW7LHC9_9RHOB</name>